<protein>
    <submittedName>
        <fullName evidence="2">Uncharacterized protein</fullName>
    </submittedName>
</protein>
<sequence>SMRNIRGMSLHVNFVDNLPSFSMGLTRIFGVNVGSMAKSKQVQDEQAMEVLRSKKKNELMAVQKVIDNVIVSGIKIVEGGTKRKAITSDSEDSEFEIHRTEEHQDREIVA</sequence>
<evidence type="ECO:0000313" key="2">
    <source>
        <dbReference type="EMBL" id="TMW98727.1"/>
    </source>
</evidence>
<accession>A0A6N2BWF1</accession>
<dbReference type="EMBL" id="RXGB01001489">
    <property type="protein sequence ID" value="TMW98727.1"/>
    <property type="molecule type" value="Genomic_DNA"/>
</dbReference>
<evidence type="ECO:0000256" key="1">
    <source>
        <dbReference type="SAM" id="MobiDB-lite"/>
    </source>
</evidence>
<feature type="region of interest" description="Disordered" evidence="1">
    <location>
        <begin position="83"/>
        <end position="110"/>
    </location>
</feature>
<reference evidence="2" key="1">
    <citation type="submission" date="2019-05" db="EMBL/GenBank/DDBJ databases">
        <title>The de novo reference genome and transcriptome assemblies of the wild tomato species Solanum chilense.</title>
        <authorList>
            <person name="Stam R."/>
            <person name="Nosenko T."/>
            <person name="Hoerger A.C."/>
            <person name="Stephan W."/>
            <person name="Seidel M.A."/>
            <person name="Kuhn J.M.M."/>
            <person name="Haberer G."/>
            <person name="Tellier A."/>
        </authorList>
    </citation>
    <scope>NUCLEOTIDE SEQUENCE</scope>
    <source>
        <tissue evidence="2">Mature leaves</tissue>
    </source>
</reference>
<gene>
    <name evidence="2" type="ORF">EJD97_003578</name>
</gene>
<organism evidence="2">
    <name type="scientific">Solanum chilense</name>
    <name type="common">Tomato</name>
    <name type="synonym">Lycopersicon chilense</name>
    <dbReference type="NCBI Taxonomy" id="4083"/>
    <lineage>
        <taxon>Eukaryota</taxon>
        <taxon>Viridiplantae</taxon>
        <taxon>Streptophyta</taxon>
        <taxon>Embryophyta</taxon>
        <taxon>Tracheophyta</taxon>
        <taxon>Spermatophyta</taxon>
        <taxon>Magnoliopsida</taxon>
        <taxon>eudicotyledons</taxon>
        <taxon>Gunneridae</taxon>
        <taxon>Pentapetalae</taxon>
        <taxon>asterids</taxon>
        <taxon>lamiids</taxon>
        <taxon>Solanales</taxon>
        <taxon>Solanaceae</taxon>
        <taxon>Solanoideae</taxon>
        <taxon>Solaneae</taxon>
        <taxon>Solanum</taxon>
        <taxon>Solanum subgen. Lycopersicon</taxon>
    </lineage>
</organism>
<feature type="non-terminal residue" evidence="2">
    <location>
        <position position="1"/>
    </location>
</feature>
<comment type="caution">
    <text evidence="2">The sequence shown here is derived from an EMBL/GenBank/DDBJ whole genome shotgun (WGS) entry which is preliminary data.</text>
</comment>
<name>A0A6N2BWF1_SOLCI</name>
<dbReference type="AlphaFoldDB" id="A0A6N2BWF1"/>
<proteinExistence type="predicted"/>
<feature type="compositionally biased region" description="Basic and acidic residues" evidence="1">
    <location>
        <begin position="95"/>
        <end position="110"/>
    </location>
</feature>